<organism evidence="4 5">
    <name type="scientific">Symbiodinium natans</name>
    <dbReference type="NCBI Taxonomy" id="878477"/>
    <lineage>
        <taxon>Eukaryota</taxon>
        <taxon>Sar</taxon>
        <taxon>Alveolata</taxon>
        <taxon>Dinophyceae</taxon>
        <taxon>Suessiales</taxon>
        <taxon>Symbiodiniaceae</taxon>
        <taxon>Symbiodinium</taxon>
    </lineage>
</organism>
<evidence type="ECO:0000256" key="1">
    <source>
        <dbReference type="ARBA" id="ARBA00022737"/>
    </source>
</evidence>
<evidence type="ECO:0000313" key="4">
    <source>
        <dbReference type="EMBL" id="CAE7314688.1"/>
    </source>
</evidence>
<dbReference type="PROSITE" id="PS50088">
    <property type="entry name" value="ANK_REPEAT"/>
    <property type="match status" value="3"/>
</dbReference>
<name>A0A812NMH5_9DINO</name>
<comment type="caution">
    <text evidence="4">The sequence shown here is derived from an EMBL/GenBank/DDBJ whole genome shotgun (WGS) entry which is preliminary data.</text>
</comment>
<dbReference type="InterPro" id="IPR036770">
    <property type="entry name" value="Ankyrin_rpt-contain_sf"/>
</dbReference>
<accession>A0A812NMH5</accession>
<keyword evidence="2 3" id="KW-0040">ANK repeat</keyword>
<dbReference type="PRINTS" id="PR01415">
    <property type="entry name" value="ANKYRIN"/>
</dbReference>
<dbReference type="Gene3D" id="1.25.40.20">
    <property type="entry name" value="Ankyrin repeat-containing domain"/>
    <property type="match status" value="1"/>
</dbReference>
<dbReference type="EMBL" id="CAJNDS010002083">
    <property type="protein sequence ID" value="CAE7314688.1"/>
    <property type="molecule type" value="Genomic_DNA"/>
</dbReference>
<dbReference type="SMART" id="SM00248">
    <property type="entry name" value="ANK"/>
    <property type="match status" value="4"/>
</dbReference>
<evidence type="ECO:0000256" key="3">
    <source>
        <dbReference type="PROSITE-ProRule" id="PRU00023"/>
    </source>
</evidence>
<dbReference type="SUPFAM" id="SSF48403">
    <property type="entry name" value="Ankyrin repeat"/>
    <property type="match status" value="1"/>
</dbReference>
<feature type="repeat" description="ANK" evidence="3">
    <location>
        <begin position="178"/>
        <end position="217"/>
    </location>
</feature>
<dbReference type="PANTHER" id="PTHR24171">
    <property type="entry name" value="ANKYRIN REPEAT DOMAIN-CONTAINING PROTEIN 39-RELATED"/>
    <property type="match status" value="1"/>
</dbReference>
<dbReference type="PROSITE" id="PS50297">
    <property type="entry name" value="ANK_REP_REGION"/>
    <property type="match status" value="3"/>
</dbReference>
<feature type="repeat" description="ANK" evidence="3">
    <location>
        <begin position="144"/>
        <end position="176"/>
    </location>
</feature>
<keyword evidence="1" id="KW-0677">Repeat</keyword>
<protein>
    <submittedName>
        <fullName evidence="4">ASB3 protein</fullName>
    </submittedName>
</protein>
<dbReference type="PANTHER" id="PTHR24171:SF9">
    <property type="entry name" value="ANKYRIN REPEAT DOMAIN-CONTAINING PROTEIN 39"/>
    <property type="match status" value="1"/>
</dbReference>
<gene>
    <name evidence="4" type="primary">ASB3</name>
    <name evidence="4" type="ORF">SNAT2548_LOCUS16512</name>
</gene>
<reference evidence="4" key="1">
    <citation type="submission" date="2021-02" db="EMBL/GenBank/DDBJ databases">
        <authorList>
            <person name="Dougan E. K."/>
            <person name="Rhodes N."/>
            <person name="Thang M."/>
            <person name="Chan C."/>
        </authorList>
    </citation>
    <scope>NUCLEOTIDE SEQUENCE</scope>
</reference>
<dbReference type="Pfam" id="PF00023">
    <property type="entry name" value="Ank"/>
    <property type="match status" value="1"/>
</dbReference>
<feature type="repeat" description="ANK" evidence="3">
    <location>
        <begin position="111"/>
        <end position="143"/>
    </location>
</feature>
<dbReference type="Proteomes" id="UP000604046">
    <property type="component" value="Unassembled WGS sequence"/>
</dbReference>
<evidence type="ECO:0000313" key="5">
    <source>
        <dbReference type="Proteomes" id="UP000604046"/>
    </source>
</evidence>
<sequence length="256" mass="26999">MEVRSAASGATLALLDAAEVEGKSAREVKNALAGQLGVTRFRQKLLSDDGRLIKDAEVFSGTAKIQLVKLDFCPPDEEGHRKMFNASASGDVTALGELLESPRNPDVTDHDGWTSLHYAALNGCVGPTRLLLEAGAEKDAVSDRGETPLHLAAQEGYFSVVQLLVEAGADKDRPRTRDGSTALHLAAETGQLSGEGGNLGMVYLLARSGADCNATLPDGGSTAQDVASEEGHVKVVEFLARFQGHPPKKIRRGSSP</sequence>
<proteinExistence type="predicted"/>
<keyword evidence="5" id="KW-1185">Reference proteome</keyword>
<dbReference type="OrthoDB" id="408027at2759"/>
<dbReference type="AlphaFoldDB" id="A0A812NMH5"/>
<dbReference type="Pfam" id="PF12796">
    <property type="entry name" value="Ank_2"/>
    <property type="match status" value="1"/>
</dbReference>
<dbReference type="InterPro" id="IPR002110">
    <property type="entry name" value="Ankyrin_rpt"/>
</dbReference>
<evidence type="ECO:0000256" key="2">
    <source>
        <dbReference type="ARBA" id="ARBA00023043"/>
    </source>
</evidence>